<dbReference type="EC" id="2.3.1.89" evidence="7"/>
<dbReference type="InterPro" id="IPR018357">
    <property type="entry name" value="Hexapep_transf_CS"/>
</dbReference>
<dbReference type="STRING" id="1834191.A5886_002651"/>
<dbReference type="GO" id="GO:0009089">
    <property type="term" value="P:lysine biosynthetic process via diaminopimelate"/>
    <property type="evidence" value="ECO:0007669"/>
    <property type="project" value="UniProtKB-UniRule"/>
</dbReference>
<comment type="pathway">
    <text evidence="7">Amino-acid biosynthesis; L-lysine biosynthesis via DAP pathway; LL-2,6-diaminopimelate from (S)-tetrahydrodipicolinate (acetylase route): step 1/3.</text>
</comment>
<keyword evidence="2 7" id="KW-0808">Transferase</keyword>
<dbReference type="GO" id="GO:0047200">
    <property type="term" value="F:tetrahydrodipicolinate N-acetyltransferase activity"/>
    <property type="evidence" value="ECO:0007669"/>
    <property type="project" value="UniProtKB-UniRule"/>
</dbReference>
<dbReference type="InterPro" id="IPR013710">
    <property type="entry name" value="DapH_N"/>
</dbReference>
<comment type="caution">
    <text evidence="9">The sequence shown here is derived from an EMBL/GenBank/DDBJ whole genome shotgun (WGS) entry which is preliminary data.</text>
</comment>
<name>A0A242AA03_9ENTE</name>
<evidence type="ECO:0000256" key="4">
    <source>
        <dbReference type="ARBA" id="ARBA00022915"/>
    </source>
</evidence>
<organism evidence="9 10">
    <name type="scientific">Candidatus Enterococcus testudinis</name>
    <dbReference type="NCBI Taxonomy" id="1834191"/>
    <lineage>
        <taxon>Bacteria</taxon>
        <taxon>Bacillati</taxon>
        <taxon>Bacillota</taxon>
        <taxon>Bacilli</taxon>
        <taxon>Lactobacillales</taxon>
        <taxon>Enterococcaceae</taxon>
        <taxon>Enterococcus</taxon>
    </lineage>
</organism>
<evidence type="ECO:0000256" key="7">
    <source>
        <dbReference type="HAMAP-Rule" id="MF_01691"/>
    </source>
</evidence>
<dbReference type="InterPro" id="IPR001451">
    <property type="entry name" value="Hexapep"/>
</dbReference>
<evidence type="ECO:0000256" key="2">
    <source>
        <dbReference type="ARBA" id="ARBA00022679"/>
    </source>
</evidence>
<dbReference type="Proteomes" id="UP000195043">
    <property type="component" value="Unassembled WGS sequence"/>
</dbReference>
<dbReference type="InterPro" id="IPR011004">
    <property type="entry name" value="Trimer_LpxA-like_sf"/>
</dbReference>
<dbReference type="EMBL" id="NGKU01000001">
    <property type="protein sequence ID" value="OTN77551.1"/>
    <property type="molecule type" value="Genomic_DNA"/>
</dbReference>
<dbReference type="PANTHER" id="PTHR43300:SF10">
    <property type="entry name" value="2,3,4,5-TETRAHYDROPYRIDINE-2,6-DICARBOXYLATE N-ACETYLTRANSFERASE"/>
    <property type="match status" value="1"/>
</dbReference>
<dbReference type="CDD" id="cd03350">
    <property type="entry name" value="LbH_THP_succinylT"/>
    <property type="match status" value="1"/>
</dbReference>
<dbReference type="InterPro" id="IPR050179">
    <property type="entry name" value="Trans_hexapeptide_repeat"/>
</dbReference>
<dbReference type="SUPFAM" id="SSF51161">
    <property type="entry name" value="Trimeric LpxA-like enzymes"/>
    <property type="match status" value="1"/>
</dbReference>
<dbReference type="OrthoDB" id="9788080at2"/>
<keyword evidence="10" id="KW-1185">Reference proteome</keyword>
<comment type="catalytic activity">
    <reaction evidence="7">
        <text>(S)-2,3,4,5-tetrahydrodipicolinate + acetyl-CoA + H2O = L-2-acetamido-6-oxoheptanedioate + CoA</text>
        <dbReference type="Rhea" id="RHEA:13085"/>
        <dbReference type="ChEBI" id="CHEBI:15377"/>
        <dbReference type="ChEBI" id="CHEBI:16845"/>
        <dbReference type="ChEBI" id="CHEBI:57287"/>
        <dbReference type="ChEBI" id="CHEBI:57288"/>
        <dbReference type="ChEBI" id="CHEBI:58117"/>
        <dbReference type="EC" id="2.3.1.89"/>
    </reaction>
</comment>
<keyword evidence="1 7" id="KW-0028">Amino-acid biosynthesis</keyword>
<proteinExistence type="inferred from homology"/>
<comment type="similarity">
    <text evidence="7">Belongs to the transferase hexapeptide repeat family. DapH subfamily.</text>
</comment>
<dbReference type="RefSeq" id="WP_086275561.1">
    <property type="nucleotide sequence ID" value="NZ_NGKU01000001.1"/>
</dbReference>
<keyword evidence="6 7" id="KW-0012">Acyltransferase</keyword>
<comment type="function">
    <text evidence="7">Catalyzes the transfer of an acetyl group from acetyl-CoA to tetrahydrodipicolinate.</text>
</comment>
<dbReference type="Pfam" id="PF00132">
    <property type="entry name" value="Hexapep"/>
    <property type="match status" value="1"/>
</dbReference>
<evidence type="ECO:0000313" key="10">
    <source>
        <dbReference type="Proteomes" id="UP000195043"/>
    </source>
</evidence>
<dbReference type="UniPathway" id="UPA00034">
    <property type="reaction ID" value="UER00022"/>
</dbReference>
<keyword evidence="5 7" id="KW-0457">Lysine biosynthesis</keyword>
<keyword evidence="3 7" id="KW-0677">Repeat</keyword>
<protein>
    <recommendedName>
        <fullName evidence="7">2,3,4,5-tetrahydropyridine-2,6-dicarboxylate N-acetyltransferase</fullName>
        <ecNumber evidence="7">2.3.1.89</ecNumber>
    </recommendedName>
    <alternativeName>
        <fullName evidence="7">Tetrahydrodipicolinate N-acetyltransferase</fullName>
        <shortName evidence="7">THP acetyltransferase</shortName>
        <shortName evidence="7">Tetrahydropicolinate acetylase</shortName>
    </alternativeName>
</protein>
<dbReference type="AlphaFoldDB" id="A0A242AA03"/>
<sequence>MSELQFSDPYQLAKYIKDANKQTPVKVYINGDLSDVSADGLQLFGAGSFYFVVGDSQKVAAFLTEHQDKITDQYLENDRRNSAIPLLDLTTIDARIEPGAFIRDQAIIEKNAVIMMGAVINIGAVVGEETMIDMGAILGARATVGKKAHIGAGAVLAGVLEPPSASPVIVEDHVLIGANAVVLEGVRVGEGAVVAAGSVVTEDVPAGAVVAGSPARVIKMKDDKTKSKTEFLDDLRG</sequence>
<evidence type="ECO:0000313" key="9">
    <source>
        <dbReference type="EMBL" id="OTN77551.1"/>
    </source>
</evidence>
<dbReference type="Pfam" id="PF08503">
    <property type="entry name" value="DapH_N"/>
    <property type="match status" value="1"/>
</dbReference>
<keyword evidence="4 7" id="KW-0220">Diaminopimelate biosynthesis</keyword>
<feature type="domain" description="2,3,4,5-tetrahydropyridine-2,6-dicarboxylate N-acetyltransferase N-terminal" evidence="8">
    <location>
        <begin position="8"/>
        <end position="89"/>
    </location>
</feature>
<dbReference type="NCBIfam" id="TIGR03532">
    <property type="entry name" value="DapD_Ac"/>
    <property type="match status" value="1"/>
</dbReference>
<evidence type="ECO:0000256" key="6">
    <source>
        <dbReference type="ARBA" id="ARBA00023315"/>
    </source>
</evidence>
<dbReference type="GO" id="GO:0019877">
    <property type="term" value="P:diaminopimelate biosynthetic process"/>
    <property type="evidence" value="ECO:0007669"/>
    <property type="project" value="UniProtKB-UniRule"/>
</dbReference>
<dbReference type="Gene3D" id="2.160.10.10">
    <property type="entry name" value="Hexapeptide repeat proteins"/>
    <property type="match status" value="1"/>
</dbReference>
<evidence type="ECO:0000256" key="1">
    <source>
        <dbReference type="ARBA" id="ARBA00022605"/>
    </source>
</evidence>
<reference evidence="9 10" key="1">
    <citation type="submission" date="2017-05" db="EMBL/GenBank/DDBJ databases">
        <title>The Genome Sequence of Enterococcus sp. 8G7_MSG3316.</title>
        <authorList>
            <consortium name="The Broad Institute Genomics Platform"/>
            <consortium name="The Broad Institute Genomic Center for Infectious Diseases"/>
            <person name="Earl A."/>
            <person name="Manson A."/>
            <person name="Schwartman J."/>
            <person name="Gilmore M."/>
            <person name="Abouelleil A."/>
            <person name="Cao P."/>
            <person name="Chapman S."/>
            <person name="Cusick C."/>
            <person name="Shea T."/>
            <person name="Young S."/>
            <person name="Neafsey D."/>
            <person name="Nusbaum C."/>
            <person name="Birren B."/>
        </authorList>
    </citation>
    <scope>NUCLEOTIDE SEQUENCE [LARGE SCALE GENOMIC DNA]</scope>
    <source>
        <strain evidence="9 10">8G7_MSG3316</strain>
    </source>
</reference>
<evidence type="ECO:0000256" key="3">
    <source>
        <dbReference type="ARBA" id="ARBA00022737"/>
    </source>
</evidence>
<dbReference type="InterPro" id="IPR019873">
    <property type="entry name" value="DapH"/>
</dbReference>
<dbReference type="Pfam" id="PF14602">
    <property type="entry name" value="Hexapep_2"/>
    <property type="match status" value="1"/>
</dbReference>
<dbReference type="HAMAP" id="MF_01691">
    <property type="entry name" value="DapH"/>
    <property type="match status" value="1"/>
</dbReference>
<dbReference type="Gene3D" id="3.30.70.250">
    <property type="entry name" value="Malonyl-CoA ACP transacylase, ACP-binding"/>
    <property type="match status" value="1"/>
</dbReference>
<evidence type="ECO:0000259" key="8">
    <source>
        <dbReference type="Pfam" id="PF08503"/>
    </source>
</evidence>
<dbReference type="PROSITE" id="PS00101">
    <property type="entry name" value="HEXAPEP_TRANSFERASES"/>
    <property type="match status" value="1"/>
</dbReference>
<evidence type="ECO:0000256" key="5">
    <source>
        <dbReference type="ARBA" id="ARBA00023154"/>
    </source>
</evidence>
<accession>A0A242AA03</accession>
<dbReference type="PANTHER" id="PTHR43300">
    <property type="entry name" value="ACETYLTRANSFERASE"/>
    <property type="match status" value="1"/>
</dbReference>
<gene>
    <name evidence="7" type="primary">dapH</name>
    <name evidence="9" type="ORF">A5886_002651</name>
</gene>